<gene>
    <name evidence="1" type="ORF">FZ041_12400</name>
</gene>
<evidence type="ECO:0000313" key="2">
    <source>
        <dbReference type="Proteomes" id="UP000322783"/>
    </source>
</evidence>
<accession>A0A5D6WGE9</accession>
<dbReference type="InterPro" id="IPR038365">
    <property type="entry name" value="EcoRII_C_sf"/>
</dbReference>
<evidence type="ECO:0000313" key="1">
    <source>
        <dbReference type="EMBL" id="TYZ27106.1"/>
    </source>
</evidence>
<reference evidence="1 2" key="1">
    <citation type="submission" date="2019-08" db="EMBL/GenBank/DDBJ databases">
        <title>Selenomonas sp. mPRGC5 and Selenomonas sp. mPRGC8 isolated from ruminal fluid of dairy goat (Capra hircus).</title>
        <authorList>
            <person name="Poothong S."/>
            <person name="Nuengjamnong C."/>
            <person name="Tanasupawat S."/>
        </authorList>
    </citation>
    <scope>NUCLEOTIDE SEQUENCE [LARGE SCALE GENOMIC DNA]</scope>
    <source>
        <strain evidence="2">mPRGC8</strain>
    </source>
</reference>
<keyword evidence="2" id="KW-1185">Reference proteome</keyword>
<proteinExistence type="predicted"/>
<evidence type="ECO:0008006" key="3">
    <source>
        <dbReference type="Google" id="ProtNLM"/>
    </source>
</evidence>
<dbReference type="Gene3D" id="3.40.91.80">
    <property type="match status" value="1"/>
</dbReference>
<dbReference type="RefSeq" id="WP_149189786.1">
    <property type="nucleotide sequence ID" value="NZ_VTOZ01000032.1"/>
</dbReference>
<dbReference type="AlphaFoldDB" id="A0A5D6WGE9"/>
<dbReference type="Proteomes" id="UP000322783">
    <property type="component" value="Unassembled WGS sequence"/>
</dbReference>
<name>A0A5D6WGE9_9FIRM</name>
<protein>
    <recommendedName>
        <fullName evidence="3">Restriction endonuclease</fullName>
    </recommendedName>
</protein>
<organism evidence="1 2">
    <name type="scientific">Selenomonas caprae</name>
    <dbReference type="NCBI Taxonomy" id="2606905"/>
    <lineage>
        <taxon>Bacteria</taxon>
        <taxon>Bacillati</taxon>
        <taxon>Bacillota</taxon>
        <taxon>Negativicutes</taxon>
        <taxon>Selenomonadales</taxon>
        <taxon>Selenomonadaceae</taxon>
        <taxon>Selenomonas</taxon>
    </lineage>
</organism>
<dbReference type="EMBL" id="VTOZ01000032">
    <property type="protein sequence ID" value="TYZ27106.1"/>
    <property type="molecule type" value="Genomic_DNA"/>
</dbReference>
<sequence length="378" mass="43535">MAEDVKTGHLERENMEASSWDNVYWYARMLVQTDQFGAFGTQKSKQLSEIAGNIENILSTKHMNTEEKYLVCRKIIKEGILAAYKKDTKAYEKGEYFADAMEHNTQSISDIIAFLIAVRYIVLPTNEAMDRIPDDDKKYCKETAGYILSTLGPEKADRVILEWDNLGTRGCLSAERNEIINEFAKLRTNLKQMRFQHTAADENIVLTAFIQEFERRVGQKRKRRAGGSLEDVTSFLFDYYHLPECAKPEHFQADMEVDKWFKCKDGWIIGISCKRTLRERWKQVSSADMNSMARHKIKAIWHLITYDSDLSDDKIALLGAQNHKFYLSSDSPIYQRAANHPVMKNYVGSLGTIISDICALQQNDFSKVVREAQARYTV</sequence>
<comment type="caution">
    <text evidence="1">The sequence shown here is derived from an EMBL/GenBank/DDBJ whole genome shotgun (WGS) entry which is preliminary data.</text>
</comment>